<proteinExistence type="predicted"/>
<sequence length="407" mass="46050">MAIQMTNEQFQALLQQIRTSRTERPPQSRHFTLLCTAKFDGNRSYAAVEEFITAITIFKTVEQIEDKDAITGLPLLLTGEANQWWKGVKDSIQTFDAAVQAIRNAFAPKQPNFRIFGEIFAHAQPEGISLDQYITIQRERFAQLSRPMDEIHKIRDRISRGDINSFTELLDRGRVIEATREGTKETTTRERYQNPVPLSFCYLNTNSIERPAVEITLGNTSGTAYLDSGAKTSLASQELYQVLKHQRCQFQNISVNLIQADGKGTPQRVKMTTAMVTLNKRKIPTQFIVIPNAPNAKTWLGIDFLQEAGLVIDYKGNRWHFNQGDTSEKVLSDTEIAKINAEMTSLPPVITPIRSPDISMDCDYESNLTDNYGPEYPSIMATALRHLSMLDSLSRSDYICEKTKDNP</sequence>
<organism evidence="3 4">
    <name type="scientific">Asbolus verrucosus</name>
    <name type="common">Desert ironclad beetle</name>
    <dbReference type="NCBI Taxonomy" id="1661398"/>
    <lineage>
        <taxon>Eukaryota</taxon>
        <taxon>Metazoa</taxon>
        <taxon>Ecdysozoa</taxon>
        <taxon>Arthropoda</taxon>
        <taxon>Hexapoda</taxon>
        <taxon>Insecta</taxon>
        <taxon>Pterygota</taxon>
        <taxon>Neoptera</taxon>
        <taxon>Endopterygota</taxon>
        <taxon>Coleoptera</taxon>
        <taxon>Polyphaga</taxon>
        <taxon>Cucujiformia</taxon>
        <taxon>Tenebrionidae</taxon>
        <taxon>Pimeliinae</taxon>
        <taxon>Asbolus</taxon>
    </lineage>
</organism>
<reference evidence="3 4" key="1">
    <citation type="submission" date="2017-03" db="EMBL/GenBank/DDBJ databases">
        <title>Genome of the blue death feigning beetle - Asbolus verrucosus.</title>
        <authorList>
            <person name="Rider S.D."/>
        </authorList>
    </citation>
    <scope>NUCLEOTIDE SEQUENCE [LARGE SCALE GENOMIC DNA]</scope>
    <source>
        <strain evidence="3">Butters</strain>
        <tissue evidence="3">Head and leg muscle</tissue>
    </source>
</reference>
<dbReference type="SUPFAM" id="SSF50630">
    <property type="entry name" value="Acid proteases"/>
    <property type="match status" value="1"/>
</dbReference>
<gene>
    <name evidence="3" type="ORF">BDFB_010472</name>
</gene>
<comment type="caution">
    <text evidence="3">The sequence shown here is derived from an EMBL/GenBank/DDBJ whole genome shotgun (WGS) entry which is preliminary data.</text>
</comment>
<dbReference type="AlphaFoldDB" id="A0A482VAZ5"/>
<dbReference type="Proteomes" id="UP000292052">
    <property type="component" value="Unassembled WGS sequence"/>
</dbReference>
<dbReference type="STRING" id="1661398.A0A482VAZ5"/>
<keyword evidence="4" id="KW-1185">Reference proteome</keyword>
<dbReference type="Pfam" id="PF00077">
    <property type="entry name" value="RVP"/>
    <property type="match status" value="1"/>
</dbReference>
<dbReference type="Gene3D" id="2.40.70.10">
    <property type="entry name" value="Acid Proteases"/>
    <property type="match status" value="1"/>
</dbReference>
<evidence type="ECO:0000259" key="2">
    <source>
        <dbReference type="Pfam" id="PF00077"/>
    </source>
</evidence>
<evidence type="ECO:0000313" key="3">
    <source>
        <dbReference type="EMBL" id="RZB40425.1"/>
    </source>
</evidence>
<name>A0A482VAZ5_ASBVE</name>
<dbReference type="InterPro" id="IPR018061">
    <property type="entry name" value="Retropepsins"/>
</dbReference>
<feature type="domain" description="Retropepsins" evidence="2">
    <location>
        <begin position="209"/>
        <end position="311"/>
    </location>
</feature>
<dbReference type="GO" id="GO:0016787">
    <property type="term" value="F:hydrolase activity"/>
    <property type="evidence" value="ECO:0007669"/>
    <property type="project" value="UniProtKB-KW"/>
</dbReference>
<accession>A0A482VAZ5</accession>
<evidence type="ECO:0000256" key="1">
    <source>
        <dbReference type="ARBA" id="ARBA00022801"/>
    </source>
</evidence>
<dbReference type="EMBL" id="QDEB01118862">
    <property type="protein sequence ID" value="RZB40425.1"/>
    <property type="molecule type" value="Genomic_DNA"/>
</dbReference>
<protein>
    <recommendedName>
        <fullName evidence="2">Retropepsins domain-containing protein</fullName>
    </recommendedName>
</protein>
<keyword evidence="1" id="KW-0378">Hydrolase</keyword>
<dbReference type="InterPro" id="IPR021109">
    <property type="entry name" value="Peptidase_aspartic_dom_sf"/>
</dbReference>
<evidence type="ECO:0000313" key="4">
    <source>
        <dbReference type="Proteomes" id="UP000292052"/>
    </source>
</evidence>
<dbReference type="OrthoDB" id="8027319at2759"/>